<feature type="domain" description="Methyltransferase FkbM" evidence="2">
    <location>
        <begin position="96"/>
        <end position="244"/>
    </location>
</feature>
<dbReference type="NCBIfam" id="TIGR01444">
    <property type="entry name" value="fkbM_fam"/>
    <property type="match status" value="1"/>
</dbReference>
<keyword evidence="1" id="KW-1133">Transmembrane helix</keyword>
<reference evidence="3 4" key="1">
    <citation type="submission" date="2024-11" db="EMBL/GenBank/DDBJ databases">
        <title>Chromosome-level genome assembly of the freshwater bivalve Anodonta woodiana.</title>
        <authorList>
            <person name="Chen X."/>
        </authorList>
    </citation>
    <scope>NUCLEOTIDE SEQUENCE [LARGE SCALE GENOMIC DNA]</scope>
    <source>
        <strain evidence="3">MN2024</strain>
        <tissue evidence="3">Gills</tissue>
    </source>
</reference>
<name>A0ABD3VUN1_SINWO</name>
<dbReference type="Proteomes" id="UP001634394">
    <property type="component" value="Unassembled WGS sequence"/>
</dbReference>
<dbReference type="Pfam" id="PF05050">
    <property type="entry name" value="Methyltransf_21"/>
    <property type="match status" value="1"/>
</dbReference>
<dbReference type="InterPro" id="IPR029063">
    <property type="entry name" value="SAM-dependent_MTases_sf"/>
</dbReference>
<dbReference type="AlphaFoldDB" id="A0ABD3VUN1"/>
<organism evidence="3 4">
    <name type="scientific">Sinanodonta woodiana</name>
    <name type="common">Chinese pond mussel</name>
    <name type="synonym">Anodonta woodiana</name>
    <dbReference type="NCBI Taxonomy" id="1069815"/>
    <lineage>
        <taxon>Eukaryota</taxon>
        <taxon>Metazoa</taxon>
        <taxon>Spiralia</taxon>
        <taxon>Lophotrochozoa</taxon>
        <taxon>Mollusca</taxon>
        <taxon>Bivalvia</taxon>
        <taxon>Autobranchia</taxon>
        <taxon>Heteroconchia</taxon>
        <taxon>Palaeoheterodonta</taxon>
        <taxon>Unionida</taxon>
        <taxon>Unionoidea</taxon>
        <taxon>Unionidae</taxon>
        <taxon>Unioninae</taxon>
        <taxon>Sinanodonta</taxon>
    </lineage>
</organism>
<keyword evidence="4" id="KW-1185">Reference proteome</keyword>
<accession>A0ABD3VUN1</accession>
<dbReference type="PANTHER" id="PTHR34203:SF15">
    <property type="entry name" value="SLL1173 PROTEIN"/>
    <property type="match status" value="1"/>
</dbReference>
<dbReference type="InterPro" id="IPR052514">
    <property type="entry name" value="SAM-dependent_MTase"/>
</dbReference>
<evidence type="ECO:0000313" key="3">
    <source>
        <dbReference type="EMBL" id="KAL3864738.1"/>
    </source>
</evidence>
<protein>
    <recommendedName>
        <fullName evidence="2">Methyltransferase FkbM domain-containing protein</fullName>
    </recommendedName>
</protein>
<feature type="transmembrane region" description="Helical" evidence="1">
    <location>
        <begin position="7"/>
        <end position="29"/>
    </location>
</feature>
<keyword evidence="1" id="KW-0812">Transmembrane</keyword>
<comment type="caution">
    <text evidence="3">The sequence shown here is derived from an EMBL/GenBank/DDBJ whole genome shotgun (WGS) entry which is preliminary data.</text>
</comment>
<dbReference type="Gene3D" id="3.40.50.150">
    <property type="entry name" value="Vaccinia Virus protein VP39"/>
    <property type="match status" value="1"/>
</dbReference>
<evidence type="ECO:0000313" key="4">
    <source>
        <dbReference type="Proteomes" id="UP001634394"/>
    </source>
</evidence>
<sequence>MPKLQDTFASFMVVYFLVNNIHVAVYHGIDNSRIKNVCNDECVQTTTDPKFNICLYEISEDIHVSSSIRLYGHWANDLTLKIHAALTFYPNATFIDIGANIGYFTLYSCTLSKHVVAIEAVSRNTQMVYKGLALNRCKGNVIVLNNAISNARTIVHMSENRYKNMGGLAVYKEELTAHAESSPNNLSWIEAITMDDILPYVATTDVVIKIDIEGYECKALESSTQFFKVKTVYYIFMEWLVVGERLRKSSTACPLAAAHKMVASLAAMGFIPFEYSPKQRILDVNKISSWTAYDILWQHKASLPV</sequence>
<proteinExistence type="predicted"/>
<dbReference type="PANTHER" id="PTHR34203">
    <property type="entry name" value="METHYLTRANSFERASE, FKBM FAMILY PROTEIN"/>
    <property type="match status" value="1"/>
</dbReference>
<gene>
    <name evidence="3" type="ORF">ACJMK2_006395</name>
</gene>
<keyword evidence="1" id="KW-0472">Membrane</keyword>
<dbReference type="InterPro" id="IPR006342">
    <property type="entry name" value="FkbM_mtfrase"/>
</dbReference>
<dbReference type="EMBL" id="JBJQND010000010">
    <property type="protein sequence ID" value="KAL3864738.1"/>
    <property type="molecule type" value="Genomic_DNA"/>
</dbReference>
<evidence type="ECO:0000259" key="2">
    <source>
        <dbReference type="Pfam" id="PF05050"/>
    </source>
</evidence>
<evidence type="ECO:0000256" key="1">
    <source>
        <dbReference type="SAM" id="Phobius"/>
    </source>
</evidence>
<dbReference type="SUPFAM" id="SSF53335">
    <property type="entry name" value="S-adenosyl-L-methionine-dependent methyltransferases"/>
    <property type="match status" value="1"/>
</dbReference>